<dbReference type="EMBL" id="AP019367">
    <property type="protein sequence ID" value="BBH50701.1"/>
    <property type="molecule type" value="Genomic_DNA"/>
</dbReference>
<dbReference type="Pfam" id="PF03610">
    <property type="entry name" value="EIIA-man"/>
    <property type="match status" value="1"/>
</dbReference>
<evidence type="ECO:0000256" key="2">
    <source>
        <dbReference type="ARBA" id="ARBA00022448"/>
    </source>
</evidence>
<dbReference type="GO" id="GO:0005737">
    <property type="term" value="C:cytoplasm"/>
    <property type="evidence" value="ECO:0007669"/>
    <property type="project" value="UniProtKB-SubCell"/>
</dbReference>
<sequence length="142" mass="15010">MIGFILTGHGEFAPGLASALELVAGRQEGFKVVPFDVDKAADYPELIHSEIAAMREQTDGVVVFCDLLGGTPFNQAMMASQSTPDVEIVVGANLPMLIETLFARSSDANATIGSLVECAVNAGKNGVDTRKFEACAEDEDDE</sequence>
<reference evidence="10" key="1">
    <citation type="submission" date="2018-11" db="EMBL/GenBank/DDBJ databases">
        <title>Comparative genomics of Parolsenella catena and Libanicoccus massiliensis: Reclassification of Libanicoccus massiliensis as Parolsenella massiliensis comb. nov.</title>
        <authorList>
            <person name="Sakamoto M."/>
            <person name="Ikeyama N."/>
            <person name="Murakami T."/>
            <person name="Mori H."/>
            <person name="Yuki M."/>
            <person name="Ohkuma M."/>
        </authorList>
    </citation>
    <scope>NUCLEOTIDE SEQUENCE [LARGE SCALE GENOMIC DNA]</scope>
    <source>
        <strain evidence="10">JCM 31932</strain>
    </source>
</reference>
<dbReference type="CDD" id="cd00006">
    <property type="entry name" value="PTS_IIA_man"/>
    <property type="match status" value="1"/>
</dbReference>
<protein>
    <submittedName>
        <fullName evidence="9">PTS sugar transporter subunit IIA</fullName>
    </submittedName>
</protein>
<dbReference type="PROSITE" id="PS51096">
    <property type="entry name" value="PTS_EIIA_TYPE_4"/>
    <property type="match status" value="1"/>
</dbReference>
<gene>
    <name evidence="9" type="primary">manX_3</name>
    <name evidence="9" type="ORF">Pcatena_12880</name>
</gene>
<dbReference type="Gene3D" id="3.40.50.510">
    <property type="entry name" value="Phosphotransferase system, mannose-type IIA component"/>
    <property type="match status" value="1"/>
</dbReference>
<name>A0A3G9JYV7_9ACTN</name>
<dbReference type="RefSeq" id="WP_126422728.1">
    <property type="nucleotide sequence ID" value="NZ_AP019367.1"/>
</dbReference>
<evidence type="ECO:0000259" key="8">
    <source>
        <dbReference type="PROSITE" id="PS51096"/>
    </source>
</evidence>
<dbReference type="Proteomes" id="UP000273154">
    <property type="component" value="Chromosome"/>
</dbReference>
<dbReference type="InterPro" id="IPR004701">
    <property type="entry name" value="PTS_EIIA_man-typ"/>
</dbReference>
<dbReference type="PANTHER" id="PTHR33799">
    <property type="entry name" value="PTS PERMEASE-RELATED-RELATED"/>
    <property type="match status" value="1"/>
</dbReference>
<dbReference type="InterPro" id="IPR033887">
    <property type="entry name" value="PTS_IIA_man"/>
</dbReference>
<dbReference type="PANTHER" id="PTHR33799:SF1">
    <property type="entry name" value="PTS SYSTEM MANNOSE-SPECIFIC EIIAB COMPONENT-RELATED"/>
    <property type="match status" value="1"/>
</dbReference>
<feature type="domain" description="PTS EIIA type-4" evidence="8">
    <location>
        <begin position="1"/>
        <end position="127"/>
    </location>
</feature>
<evidence type="ECO:0000313" key="9">
    <source>
        <dbReference type="EMBL" id="BBH50701.1"/>
    </source>
</evidence>
<evidence type="ECO:0000256" key="3">
    <source>
        <dbReference type="ARBA" id="ARBA00022490"/>
    </source>
</evidence>
<keyword evidence="10" id="KW-1185">Reference proteome</keyword>
<keyword evidence="5" id="KW-0808">Transferase</keyword>
<keyword evidence="4 9" id="KW-0762">Sugar transport</keyword>
<dbReference type="SUPFAM" id="SSF53062">
    <property type="entry name" value="PTS system fructose IIA component-like"/>
    <property type="match status" value="1"/>
</dbReference>
<dbReference type="InterPro" id="IPR036662">
    <property type="entry name" value="PTS_EIIA_man-typ_sf"/>
</dbReference>
<keyword evidence="7" id="KW-0418">Kinase</keyword>
<organism evidence="9 10">
    <name type="scientific">Parolsenella catena</name>
    <dbReference type="NCBI Taxonomy" id="2003188"/>
    <lineage>
        <taxon>Bacteria</taxon>
        <taxon>Bacillati</taxon>
        <taxon>Actinomycetota</taxon>
        <taxon>Coriobacteriia</taxon>
        <taxon>Coriobacteriales</taxon>
        <taxon>Atopobiaceae</taxon>
        <taxon>Parolsenella</taxon>
    </lineage>
</organism>
<evidence type="ECO:0000256" key="6">
    <source>
        <dbReference type="ARBA" id="ARBA00022683"/>
    </source>
</evidence>
<proteinExistence type="predicted"/>
<dbReference type="KEGG" id="pcat:Pcatena_12880"/>
<dbReference type="GO" id="GO:0016020">
    <property type="term" value="C:membrane"/>
    <property type="evidence" value="ECO:0007669"/>
    <property type="project" value="InterPro"/>
</dbReference>
<evidence type="ECO:0000256" key="1">
    <source>
        <dbReference type="ARBA" id="ARBA00004496"/>
    </source>
</evidence>
<evidence type="ECO:0000313" key="10">
    <source>
        <dbReference type="Proteomes" id="UP000273154"/>
    </source>
</evidence>
<evidence type="ECO:0000256" key="5">
    <source>
        <dbReference type="ARBA" id="ARBA00022679"/>
    </source>
</evidence>
<keyword evidence="6" id="KW-0598">Phosphotransferase system</keyword>
<dbReference type="OrthoDB" id="3183705at2"/>
<dbReference type="InterPro" id="IPR051471">
    <property type="entry name" value="Bacterial_PTS_sugar_comp"/>
</dbReference>
<dbReference type="GO" id="GO:0009401">
    <property type="term" value="P:phosphoenolpyruvate-dependent sugar phosphotransferase system"/>
    <property type="evidence" value="ECO:0007669"/>
    <property type="project" value="UniProtKB-KW"/>
</dbReference>
<evidence type="ECO:0000256" key="7">
    <source>
        <dbReference type="ARBA" id="ARBA00022777"/>
    </source>
</evidence>
<keyword evidence="3" id="KW-0963">Cytoplasm</keyword>
<keyword evidence="2" id="KW-0813">Transport</keyword>
<dbReference type="GeneID" id="88849424"/>
<comment type="subcellular location">
    <subcellularLocation>
        <location evidence="1">Cytoplasm</location>
    </subcellularLocation>
</comment>
<evidence type="ECO:0000256" key="4">
    <source>
        <dbReference type="ARBA" id="ARBA00022597"/>
    </source>
</evidence>
<dbReference type="AlphaFoldDB" id="A0A3G9JYV7"/>
<accession>A0A3G9JYV7</accession>
<dbReference type="GO" id="GO:0016301">
    <property type="term" value="F:kinase activity"/>
    <property type="evidence" value="ECO:0007669"/>
    <property type="project" value="UniProtKB-KW"/>
</dbReference>